<dbReference type="GO" id="GO:0004497">
    <property type="term" value="F:monooxygenase activity"/>
    <property type="evidence" value="ECO:0007669"/>
    <property type="project" value="TreeGrafter"/>
</dbReference>
<dbReference type="Proteomes" id="UP000520198">
    <property type="component" value="Unassembled WGS sequence"/>
</dbReference>
<protein>
    <submittedName>
        <fullName evidence="2">NAD(P)/FAD-dependent oxidoreductase</fullName>
    </submittedName>
</protein>
<keyword evidence="3" id="KW-1185">Reference proteome</keyword>
<proteinExistence type="predicted"/>
<evidence type="ECO:0000256" key="1">
    <source>
        <dbReference type="ARBA" id="ARBA00023002"/>
    </source>
</evidence>
<dbReference type="InterPro" id="IPR036188">
    <property type="entry name" value="FAD/NAD-bd_sf"/>
</dbReference>
<dbReference type="PANTHER" id="PTHR43539">
    <property type="entry name" value="FLAVIN-BINDING MONOOXYGENASE-LIKE PROTEIN (AFU_ORTHOLOGUE AFUA_4G09220)"/>
    <property type="match status" value="1"/>
</dbReference>
<dbReference type="EMBL" id="JABWDU010000003">
    <property type="protein sequence ID" value="NVD40114.1"/>
    <property type="molecule type" value="Genomic_DNA"/>
</dbReference>
<dbReference type="PRINTS" id="PR00368">
    <property type="entry name" value="FADPNR"/>
</dbReference>
<comment type="caution">
    <text evidence="2">The sequence shown here is derived from an EMBL/GenBank/DDBJ whole genome shotgun (WGS) entry which is preliminary data.</text>
</comment>
<dbReference type="Pfam" id="PF13738">
    <property type="entry name" value="Pyr_redox_3"/>
    <property type="match status" value="1"/>
</dbReference>
<dbReference type="PANTHER" id="PTHR43539:SF78">
    <property type="entry name" value="FLAVIN-CONTAINING MONOOXYGENASE"/>
    <property type="match status" value="1"/>
</dbReference>
<dbReference type="GO" id="GO:0050660">
    <property type="term" value="F:flavin adenine dinucleotide binding"/>
    <property type="evidence" value="ECO:0007669"/>
    <property type="project" value="TreeGrafter"/>
</dbReference>
<dbReference type="SUPFAM" id="SSF51905">
    <property type="entry name" value="FAD/NAD(P)-binding domain"/>
    <property type="match status" value="2"/>
</dbReference>
<gene>
    <name evidence="2" type="ORF">HT585_14700</name>
</gene>
<organism evidence="2 3">
    <name type="scientific">Ensifer oleiphilus</name>
    <dbReference type="NCBI Taxonomy" id="2742698"/>
    <lineage>
        <taxon>Bacteria</taxon>
        <taxon>Pseudomonadati</taxon>
        <taxon>Pseudomonadota</taxon>
        <taxon>Alphaproteobacteria</taxon>
        <taxon>Hyphomicrobiales</taxon>
        <taxon>Rhizobiaceae</taxon>
        <taxon>Sinorhizobium/Ensifer group</taxon>
        <taxon>Ensifer</taxon>
    </lineage>
</organism>
<dbReference type="RefSeq" id="WP_176353640.1">
    <property type="nucleotide sequence ID" value="NZ_JABWDU010000003.1"/>
</dbReference>
<dbReference type="PRINTS" id="PR00469">
    <property type="entry name" value="PNDRDTASEII"/>
</dbReference>
<dbReference type="InterPro" id="IPR050982">
    <property type="entry name" value="Auxin_biosynth/cation_transpt"/>
</dbReference>
<accession>A0A7Y6Q6T4</accession>
<dbReference type="AlphaFoldDB" id="A0A7Y6Q6T4"/>
<name>A0A7Y6Q6T4_9HYPH</name>
<evidence type="ECO:0000313" key="2">
    <source>
        <dbReference type="EMBL" id="NVD40114.1"/>
    </source>
</evidence>
<reference evidence="2 3" key="1">
    <citation type="submission" date="2020-06" db="EMBL/GenBank/DDBJ databases">
        <authorList>
            <person name="Grouzdev D.S."/>
        </authorList>
    </citation>
    <scope>NUCLEOTIDE SEQUENCE [LARGE SCALE GENOMIC DNA]</scope>
    <source>
        <strain evidence="2 3">HO-A22</strain>
    </source>
</reference>
<keyword evidence="1" id="KW-0560">Oxidoreductase</keyword>
<evidence type="ECO:0000313" key="3">
    <source>
        <dbReference type="Proteomes" id="UP000520198"/>
    </source>
</evidence>
<dbReference type="Gene3D" id="3.50.50.60">
    <property type="entry name" value="FAD/NAD(P)-binding domain"/>
    <property type="match status" value="1"/>
</dbReference>
<sequence>MTDIQDAVAPTAEAETHARVARKIDIVVIGAGQAGLSSAYHLSRLGLSPQMQYVVIDRSPQPGGAWQFRWPSLTLSTVNGIHDLPGMKFAEAVDTSKGEVHAAVAVPQYYGAYEKAFGLPVRRPVVVKVVCERGERFRVETDAGVYAARGIINATGTWEAPYIPSYPGADLFKGRQLHTKDYQTAGEFAGQHVLIVGGGISAIQLLDEISQVTSTTWVTREAPAFRDAPFTPEVGRAAVAMVEDRVRRGLPPGSVVSVTGIPVTPAILAARARGALDRQPMFAELIEHGVRWPDGREQDVDVILWSTGFRSALDHLAPLQLRNADGGILMTGRLATQVARDPRLHLVGYGPSASTIGANRAGGAAARELAEHLHLL</sequence>